<organism evidence="1 2">
    <name type="scientific">Euplotes crassus</name>
    <dbReference type="NCBI Taxonomy" id="5936"/>
    <lineage>
        <taxon>Eukaryota</taxon>
        <taxon>Sar</taxon>
        <taxon>Alveolata</taxon>
        <taxon>Ciliophora</taxon>
        <taxon>Intramacronucleata</taxon>
        <taxon>Spirotrichea</taxon>
        <taxon>Hypotrichia</taxon>
        <taxon>Euplotida</taxon>
        <taxon>Euplotidae</taxon>
        <taxon>Moneuplotes</taxon>
    </lineage>
</organism>
<gene>
    <name evidence="1" type="ORF">ECRASSUSDP1_LOCUS6016</name>
</gene>
<dbReference type="EMBL" id="CAMPGE010005829">
    <property type="protein sequence ID" value="CAI2364671.1"/>
    <property type="molecule type" value="Genomic_DNA"/>
</dbReference>
<comment type="caution">
    <text evidence="1">The sequence shown here is derived from an EMBL/GenBank/DDBJ whole genome shotgun (WGS) entry which is preliminary data.</text>
</comment>
<sequence>METTQNQSLISTVCINKQIIKAEKFLESEESKINLQIWSTSAINMKVKKGCFNKDKLVSIKIDAMEDIQMLKKINGIPLANIYCVQIQNYTTNCKYVRSCMESISPTNLGSLAIASDILRNIHQFMPMITRSSHIIKGKVFLCNYNINEPQFKRIFAANKLKFNCPFMGCIISLPTVLDLSICLKGTKIKYLNFKRRCKNLLMHWEENPQELENFVHAISKSDLRLTLKKIKLSLNFSEKSLFQKLLRRYNLSHVIVAES</sequence>
<reference evidence="1" key="1">
    <citation type="submission" date="2023-07" db="EMBL/GenBank/DDBJ databases">
        <authorList>
            <consortium name="AG Swart"/>
            <person name="Singh M."/>
            <person name="Singh A."/>
            <person name="Seah K."/>
            <person name="Emmerich C."/>
        </authorList>
    </citation>
    <scope>NUCLEOTIDE SEQUENCE</scope>
    <source>
        <strain evidence="1">DP1</strain>
    </source>
</reference>
<evidence type="ECO:0000313" key="1">
    <source>
        <dbReference type="EMBL" id="CAI2364671.1"/>
    </source>
</evidence>
<protein>
    <submittedName>
        <fullName evidence="1">Uncharacterized protein</fullName>
    </submittedName>
</protein>
<name>A0AAD1U9N2_EUPCR</name>
<keyword evidence="2" id="KW-1185">Reference proteome</keyword>
<evidence type="ECO:0000313" key="2">
    <source>
        <dbReference type="Proteomes" id="UP001295684"/>
    </source>
</evidence>
<dbReference type="AlphaFoldDB" id="A0AAD1U9N2"/>
<proteinExistence type="predicted"/>
<accession>A0AAD1U9N2</accession>
<dbReference type="Proteomes" id="UP001295684">
    <property type="component" value="Unassembled WGS sequence"/>
</dbReference>